<evidence type="ECO:0000259" key="4">
    <source>
        <dbReference type="Pfam" id="PF04775"/>
    </source>
</evidence>
<feature type="region of interest" description="Disordered" evidence="3">
    <location>
        <begin position="1"/>
        <end position="24"/>
    </location>
</feature>
<feature type="active site" description="Charge relay system" evidence="2">
    <location>
        <position position="357"/>
    </location>
</feature>
<dbReference type="Pfam" id="PF08840">
    <property type="entry name" value="BAAT_C"/>
    <property type="match status" value="1"/>
</dbReference>
<feature type="active site" description="Charge relay system" evidence="2">
    <location>
        <position position="392"/>
    </location>
</feature>
<dbReference type="InterPro" id="IPR016662">
    <property type="entry name" value="Acyl-CoA_thioEstase_long-chain"/>
</dbReference>
<evidence type="ECO:0000256" key="3">
    <source>
        <dbReference type="SAM" id="MobiDB-lite"/>
    </source>
</evidence>
<keyword evidence="7" id="KW-1185">Reference proteome</keyword>
<dbReference type="Pfam" id="PF04775">
    <property type="entry name" value="Bile_Hydr_Trans"/>
    <property type="match status" value="1"/>
</dbReference>
<sequence>MRRTLPVGRAARNSIDRAGPGSGTVQHARFAPLPAHGLVDETLHLRVEGLEPGARVRLRLASAGAPGTMWMAEATFVADAGDVDLTRDAPLEGSYAGVDPMGLFWSRAAVPGVPGETAADPAVVTLTARDASGQAFLRHELRRSFLAAGVRQASVDAAGLVARLFTPPARGPHPTMIVLGGSDGGFRWCSEVASLLASRGFATLALAYFGIEPLPPTLDRIPLEYFERAIDWLSAHPAVDPRRIGVIGASRGGELALLLGATFPALRAVVAYVPSGILWPGVPQMDHAAWTWQGRELPTAGQMPLADWQRMLADAGLQDDTPEAYQLVLHDLGMIEAATIPVERIHGPILFITGRDDRLWPCEQLTGFALRRLQERGFAHRVEHLSYGGAGHAIGWPHVIAPATRTTHPVTRAVMDLGGTPAANARAAADSWPRMLDFLQRSL</sequence>
<dbReference type="GO" id="GO:0006637">
    <property type="term" value="P:acyl-CoA metabolic process"/>
    <property type="evidence" value="ECO:0007669"/>
    <property type="project" value="InterPro"/>
</dbReference>
<dbReference type="GO" id="GO:0006631">
    <property type="term" value="P:fatty acid metabolic process"/>
    <property type="evidence" value="ECO:0007669"/>
    <property type="project" value="TreeGrafter"/>
</dbReference>
<dbReference type="SUPFAM" id="SSF53474">
    <property type="entry name" value="alpha/beta-Hydrolases"/>
    <property type="match status" value="1"/>
</dbReference>
<dbReference type="InterPro" id="IPR006862">
    <property type="entry name" value="Thio_Ohase/aa_AcTrfase"/>
</dbReference>
<dbReference type="PANTHER" id="PTHR10824">
    <property type="entry name" value="ACYL-COENZYME A THIOESTERASE-RELATED"/>
    <property type="match status" value="1"/>
</dbReference>
<reference evidence="6 7" key="1">
    <citation type="submission" date="2020-06" db="EMBL/GenBank/DDBJ databases">
        <title>Schlegella sp. ID0723 isolated from air conditioner.</title>
        <authorList>
            <person name="Kim D.Y."/>
            <person name="Kim D.-U."/>
        </authorList>
    </citation>
    <scope>NUCLEOTIDE SEQUENCE [LARGE SCALE GENOMIC DNA]</scope>
    <source>
        <strain evidence="6 7">ID0723</strain>
    </source>
</reference>
<organism evidence="6 7">
    <name type="scientific">Piscinibacter koreensis</name>
    <dbReference type="NCBI Taxonomy" id="2742824"/>
    <lineage>
        <taxon>Bacteria</taxon>
        <taxon>Pseudomonadati</taxon>
        <taxon>Pseudomonadota</taxon>
        <taxon>Betaproteobacteria</taxon>
        <taxon>Burkholderiales</taxon>
        <taxon>Sphaerotilaceae</taxon>
        <taxon>Piscinibacter</taxon>
    </lineage>
</organism>
<evidence type="ECO:0000256" key="1">
    <source>
        <dbReference type="ARBA" id="ARBA00006538"/>
    </source>
</evidence>
<dbReference type="Proteomes" id="UP000529637">
    <property type="component" value="Unassembled WGS sequence"/>
</dbReference>
<dbReference type="Gene3D" id="3.40.50.1820">
    <property type="entry name" value="alpha/beta hydrolase"/>
    <property type="match status" value="1"/>
</dbReference>
<comment type="caution">
    <text evidence="6">The sequence shown here is derived from an EMBL/GenBank/DDBJ whole genome shotgun (WGS) entry which is preliminary data.</text>
</comment>
<evidence type="ECO:0000313" key="6">
    <source>
        <dbReference type="EMBL" id="NUZ06044.1"/>
    </source>
</evidence>
<feature type="domain" description="BAAT/Acyl-CoA thioester hydrolase C-terminal" evidence="5">
    <location>
        <begin position="221"/>
        <end position="443"/>
    </location>
</feature>
<feature type="domain" description="Acyl-CoA thioester hydrolase/bile acid-CoA amino acid N-acetyltransferase" evidence="4">
    <location>
        <begin position="40"/>
        <end position="156"/>
    </location>
</feature>
<evidence type="ECO:0000313" key="7">
    <source>
        <dbReference type="Proteomes" id="UP000529637"/>
    </source>
</evidence>
<evidence type="ECO:0000259" key="5">
    <source>
        <dbReference type="Pfam" id="PF08840"/>
    </source>
</evidence>
<comment type="similarity">
    <text evidence="1">Belongs to the C/M/P thioester hydrolase family.</text>
</comment>
<dbReference type="Gene3D" id="2.60.40.2240">
    <property type="entry name" value="Acyl-CoA thioester hydrolase/BAAT N-terminal domain"/>
    <property type="match status" value="1"/>
</dbReference>
<dbReference type="InterPro" id="IPR029058">
    <property type="entry name" value="AB_hydrolase_fold"/>
</dbReference>
<dbReference type="AlphaFoldDB" id="A0A7Y6NMY1"/>
<feature type="active site" description="Charge relay system" evidence="2">
    <location>
        <position position="250"/>
    </location>
</feature>
<dbReference type="InterPro" id="IPR042490">
    <property type="entry name" value="Thio_Ohase/BAAT_N"/>
</dbReference>
<dbReference type="InterPro" id="IPR014940">
    <property type="entry name" value="BAAT_C"/>
</dbReference>
<dbReference type="PANTHER" id="PTHR10824:SF4">
    <property type="entry name" value="ACYL-COENZYME A THIOESTERASE 1-LIKE"/>
    <property type="match status" value="1"/>
</dbReference>
<name>A0A7Y6NMY1_9BURK</name>
<dbReference type="RefSeq" id="WP_176068647.1">
    <property type="nucleotide sequence ID" value="NZ_JABWMJ010000004.1"/>
</dbReference>
<accession>A0A7Y6NMY1</accession>
<dbReference type="EMBL" id="JABWMJ010000004">
    <property type="protein sequence ID" value="NUZ06044.1"/>
    <property type="molecule type" value="Genomic_DNA"/>
</dbReference>
<protein>
    <submittedName>
        <fullName evidence="6">Acyl-CoA thioesterase/BAAT N-terminal domain-containing protein</fullName>
    </submittedName>
</protein>
<proteinExistence type="inferred from homology"/>
<evidence type="ECO:0000256" key="2">
    <source>
        <dbReference type="PIRSR" id="PIRSR016521-1"/>
    </source>
</evidence>
<gene>
    <name evidence="6" type="ORF">HQN59_09745</name>
</gene>
<dbReference type="PIRSF" id="PIRSF016521">
    <property type="entry name" value="Acyl-CoA_hydro"/>
    <property type="match status" value="1"/>
</dbReference>
<dbReference type="GO" id="GO:0047617">
    <property type="term" value="F:fatty acyl-CoA hydrolase activity"/>
    <property type="evidence" value="ECO:0007669"/>
    <property type="project" value="TreeGrafter"/>
</dbReference>